<name>A0A5N3PFI4_9HYPH</name>
<keyword evidence="2" id="KW-1185">Reference proteome</keyword>
<dbReference type="OrthoDB" id="3364990at2"/>
<dbReference type="EMBL" id="VCMV01000006">
    <property type="protein sequence ID" value="KAB0268471.1"/>
    <property type="molecule type" value="Genomic_DNA"/>
</dbReference>
<dbReference type="Proteomes" id="UP000325684">
    <property type="component" value="Unassembled WGS sequence"/>
</dbReference>
<dbReference type="RefSeq" id="WP_150942653.1">
    <property type="nucleotide sequence ID" value="NZ_VCMV01000006.1"/>
</dbReference>
<accession>A0A5N3PFI4</accession>
<gene>
    <name evidence="1" type="ORF">FEZ63_05620</name>
</gene>
<evidence type="ECO:0000313" key="1">
    <source>
        <dbReference type="EMBL" id="KAB0268471.1"/>
    </source>
</evidence>
<proteinExistence type="predicted"/>
<protein>
    <submittedName>
        <fullName evidence="1">Uncharacterized protein</fullName>
    </submittedName>
</protein>
<sequence>MNSDTEILPDYDLTCWYLNIRRVLELIGIDSIAYDLRGLEALSQLGDATRQISLIVTLKNRLTEWLHNHNPPTLGQLLIEDRLKPGMLFTHYDRYFCKGLSQVSAALRKGRTPPAAEAYAKLDTFEEGLILSVRFHHDHLTSNSAWTELSGQRRLMVLGAATEIGGGRIEAIPWVMADPLPDLFGPHSIIANHWSNRLEVHLDSIDSFALVRDVPPVRSKKELAKLRDIPEREIKEAFAEIIAENSVNPDWGGEQSDLFSAQVRIDGRRISTAFAFKGPAKFHPMTMADLGKNGDQINRLFAEPAELLILQHCHEITPPVRGTMRAFAQQMGNPRIFCLIDGYDTIRLLQAYGKCGFQAEAKEAR</sequence>
<reference evidence="1 2" key="1">
    <citation type="journal article" date="2019" name="Microorganisms">
        <title>Genome Insights into the Novel Species Microvirga brassicacearum, a Rapeseed Endophyte with Biotechnological Potential.</title>
        <authorList>
            <person name="Jimenez-Gomez A."/>
            <person name="Saati-Santamaria Z."/>
            <person name="Igual J.M."/>
            <person name="Rivas R."/>
            <person name="Mateos P.F."/>
            <person name="Garcia-Fraile P."/>
        </authorList>
    </citation>
    <scope>NUCLEOTIDE SEQUENCE [LARGE SCALE GENOMIC DNA]</scope>
    <source>
        <strain evidence="1 2">CDVBN77</strain>
    </source>
</reference>
<dbReference type="AlphaFoldDB" id="A0A5N3PFI4"/>
<evidence type="ECO:0000313" key="2">
    <source>
        <dbReference type="Proteomes" id="UP000325684"/>
    </source>
</evidence>
<organism evidence="1 2">
    <name type="scientific">Microvirga brassicacearum</name>
    <dbReference type="NCBI Taxonomy" id="2580413"/>
    <lineage>
        <taxon>Bacteria</taxon>
        <taxon>Pseudomonadati</taxon>
        <taxon>Pseudomonadota</taxon>
        <taxon>Alphaproteobacteria</taxon>
        <taxon>Hyphomicrobiales</taxon>
        <taxon>Methylobacteriaceae</taxon>
        <taxon>Microvirga</taxon>
    </lineage>
</organism>
<comment type="caution">
    <text evidence="1">The sequence shown here is derived from an EMBL/GenBank/DDBJ whole genome shotgun (WGS) entry which is preliminary data.</text>
</comment>